<keyword evidence="9 13" id="KW-1133">Transmembrane helix</keyword>
<dbReference type="PROSITE" id="PS01035">
    <property type="entry name" value="PTS_EIIB_TYPE_1_CYS"/>
    <property type="match status" value="1"/>
</dbReference>
<evidence type="ECO:0000256" key="10">
    <source>
        <dbReference type="ARBA" id="ARBA00023136"/>
    </source>
</evidence>
<dbReference type="InterPro" id="IPR050558">
    <property type="entry name" value="PTS_Sugar-Specific_Components"/>
</dbReference>
<dbReference type="PROSITE" id="PS00371">
    <property type="entry name" value="PTS_EIIA_TYPE_1_HIS"/>
    <property type="match status" value="1"/>
</dbReference>
<dbReference type="GO" id="GO:0009401">
    <property type="term" value="P:phosphoenolpyruvate-dependent sugar phosphotransferase system"/>
    <property type="evidence" value="ECO:0007669"/>
    <property type="project" value="UniProtKB-KW"/>
</dbReference>
<dbReference type="GO" id="GO:0008982">
    <property type="term" value="F:protein-N(PI)-phosphohistidine-sugar phosphotransferase activity"/>
    <property type="evidence" value="ECO:0007669"/>
    <property type="project" value="InterPro"/>
</dbReference>
<dbReference type="EMBL" id="PRLG01000002">
    <property type="protein sequence ID" value="PYY31167.1"/>
    <property type="molecule type" value="Genomic_DNA"/>
</dbReference>
<evidence type="ECO:0000256" key="3">
    <source>
        <dbReference type="ARBA" id="ARBA00022475"/>
    </source>
</evidence>
<evidence type="ECO:0000259" key="15">
    <source>
        <dbReference type="PROSITE" id="PS51098"/>
    </source>
</evidence>
<feature type="region of interest" description="Disordered" evidence="12">
    <location>
        <begin position="454"/>
        <end position="481"/>
    </location>
</feature>
<keyword evidence="8" id="KW-0418">Kinase</keyword>
<sequence>MDHKKMGDDIVRLVGGEANINGLVHCATRLRFNLKDSKKAERETLEKHDGVITVVESGGQFQVVIGSHVAHVYAEIMKNRDFGGESSSTTETTGEKTSILSKVFEIISGSFSPLIPAMAGSGMLKALLTVLTMLGWMSDTSDTYLILSAAGNAVFYFLPIFLGITLGMKLKANPYVAGVIGAALLEPNFTGLMDKGSDVSFLGIPVVMMNYSASVFPIFISISIYALLDRLLKKIILKDLQLFLVPMIALIIMVPLSAMAFGPFGTNVGDWISSGVTWLIDVSGILSGIVLGGFMTFMVIFGLHWGFTPITIQNIGVGGDPIEAMAAAAVFAQIGVAFGIFLKAKKDKTLRTLAGSTSLTGLLAGVTEPIVYGLVLRYKRVIPIVVIAGAIGGAINGHFGVKMTAYVFHNIFAIPVYTPTVVYVIAIVCSFAIATVLTVMFGYESKTRPTVSEVKDANDTNTGAMSESKTKEVPAAPEVKTAEVKKEQIHSPLTGKAVALSTINDPAFSTGAMGKGLAIVPEIGEVVSPVDGVVTSLFPTGHAIGLTTGAGTEILIHIGINTVALKGKHFTPVVQEGDIVRQGDLLIQFDIEQIKQAGYETVTPVIVTLTQHEVDVFETSQEHVQKNDVLLTLVV</sequence>
<gene>
    <name evidence="17" type="ORF">PIL02S_00248</name>
</gene>
<evidence type="ECO:0000256" key="4">
    <source>
        <dbReference type="ARBA" id="ARBA00022597"/>
    </source>
</evidence>
<evidence type="ECO:0000259" key="14">
    <source>
        <dbReference type="PROSITE" id="PS51093"/>
    </source>
</evidence>
<evidence type="ECO:0000313" key="18">
    <source>
        <dbReference type="Proteomes" id="UP000247459"/>
    </source>
</evidence>
<proteinExistence type="predicted"/>
<evidence type="ECO:0000259" key="16">
    <source>
        <dbReference type="PROSITE" id="PS51103"/>
    </source>
</evidence>
<dbReference type="NCBIfam" id="TIGR00830">
    <property type="entry name" value="PTBA"/>
    <property type="match status" value="1"/>
</dbReference>
<keyword evidence="7 13" id="KW-0812">Transmembrane</keyword>
<dbReference type="Pfam" id="PF02378">
    <property type="entry name" value="PTS_EIIC"/>
    <property type="match status" value="1"/>
</dbReference>
<dbReference type="SUPFAM" id="SSF55604">
    <property type="entry name" value="Glucose permease domain IIB"/>
    <property type="match status" value="1"/>
</dbReference>
<dbReference type="PROSITE" id="PS51093">
    <property type="entry name" value="PTS_EIIA_TYPE_1"/>
    <property type="match status" value="1"/>
</dbReference>
<feature type="transmembrane region" description="Helical" evidence="13">
    <location>
        <begin position="144"/>
        <end position="168"/>
    </location>
</feature>
<evidence type="ECO:0000256" key="2">
    <source>
        <dbReference type="ARBA" id="ARBA00022448"/>
    </source>
</evidence>
<feature type="transmembrane region" description="Helical" evidence="13">
    <location>
        <begin position="114"/>
        <end position="138"/>
    </location>
</feature>
<comment type="subcellular location">
    <subcellularLocation>
        <location evidence="1">Cell membrane</location>
        <topology evidence="1">Multi-pass membrane protein</topology>
    </subcellularLocation>
</comment>
<evidence type="ECO:0000256" key="8">
    <source>
        <dbReference type="ARBA" id="ARBA00022777"/>
    </source>
</evidence>
<reference evidence="17 18" key="1">
    <citation type="submission" date="2018-01" db="EMBL/GenBank/DDBJ databases">
        <title>Genome sequence of the PGP bacterium Paenibacillus illinoisensis E3.</title>
        <authorList>
            <person name="Rolli E."/>
            <person name="Marasco R."/>
            <person name="Bessem C."/>
            <person name="Michoud G."/>
            <person name="Gaiarsa S."/>
            <person name="Borin S."/>
            <person name="Daffonchio D."/>
        </authorList>
    </citation>
    <scope>NUCLEOTIDE SEQUENCE [LARGE SCALE GENOMIC DNA]</scope>
    <source>
        <strain evidence="17 18">E3</strain>
    </source>
</reference>
<feature type="transmembrane region" description="Helical" evidence="13">
    <location>
        <begin position="240"/>
        <end position="262"/>
    </location>
</feature>
<keyword evidence="5" id="KW-0808">Transferase</keyword>
<dbReference type="SUPFAM" id="SSF51261">
    <property type="entry name" value="Duplicated hybrid motif"/>
    <property type="match status" value="1"/>
</dbReference>
<dbReference type="InterPro" id="IPR001996">
    <property type="entry name" value="PTS_IIB_1"/>
</dbReference>
<evidence type="ECO:0000256" key="11">
    <source>
        <dbReference type="PROSITE-ProRule" id="PRU00421"/>
    </source>
</evidence>
<dbReference type="Proteomes" id="UP000247459">
    <property type="component" value="Unassembled WGS sequence"/>
</dbReference>
<dbReference type="OrthoDB" id="2957988at2"/>
<feature type="transmembrane region" description="Helical" evidence="13">
    <location>
        <begin position="381"/>
        <end position="401"/>
    </location>
</feature>
<evidence type="ECO:0000256" key="9">
    <source>
        <dbReference type="ARBA" id="ARBA00022989"/>
    </source>
</evidence>
<keyword evidence="6" id="KW-0598">Phosphotransferase system</keyword>
<feature type="transmembrane region" description="Helical" evidence="13">
    <location>
        <begin position="421"/>
        <end position="443"/>
    </location>
</feature>
<comment type="caution">
    <text evidence="17">The sequence shown here is derived from an EMBL/GenBank/DDBJ whole genome shotgun (WGS) entry which is preliminary data.</text>
</comment>
<evidence type="ECO:0000256" key="1">
    <source>
        <dbReference type="ARBA" id="ARBA00004651"/>
    </source>
</evidence>
<dbReference type="InterPro" id="IPR013013">
    <property type="entry name" value="PTS_EIIC_1"/>
</dbReference>
<evidence type="ECO:0000256" key="12">
    <source>
        <dbReference type="SAM" id="MobiDB-lite"/>
    </source>
</evidence>
<dbReference type="RefSeq" id="WP_110755673.1">
    <property type="nucleotide sequence ID" value="NZ_PRLG01000002.1"/>
</dbReference>
<dbReference type="PROSITE" id="PS51103">
    <property type="entry name" value="PTS_EIIC_TYPE_1"/>
    <property type="match status" value="1"/>
</dbReference>
<dbReference type="NCBIfam" id="TIGR01995">
    <property type="entry name" value="PTS-II-ABC-beta"/>
    <property type="match status" value="1"/>
</dbReference>
<evidence type="ECO:0000256" key="6">
    <source>
        <dbReference type="ARBA" id="ARBA00022683"/>
    </source>
</evidence>
<dbReference type="InterPro" id="IPR036878">
    <property type="entry name" value="Glu_permease_IIB"/>
</dbReference>
<dbReference type="PROSITE" id="PS51098">
    <property type="entry name" value="PTS_EIIB_TYPE_1"/>
    <property type="match status" value="1"/>
</dbReference>
<dbReference type="InterPro" id="IPR011297">
    <property type="entry name" value="PTS_IIABC_b_glu"/>
</dbReference>
<dbReference type="PANTHER" id="PTHR30175:SF1">
    <property type="entry name" value="PTS SYSTEM ARBUTIN-, CELLOBIOSE-, AND SALICIN-SPECIFIC EIIBC COMPONENT-RELATED"/>
    <property type="match status" value="1"/>
</dbReference>
<dbReference type="InterPro" id="IPR003352">
    <property type="entry name" value="PTS_EIIC"/>
</dbReference>
<feature type="domain" description="PTS EIIA type-1" evidence="14">
    <location>
        <begin position="505"/>
        <end position="609"/>
    </location>
</feature>
<feature type="domain" description="PTS EIIB type-1" evidence="15">
    <location>
        <begin position="4"/>
        <end position="86"/>
    </location>
</feature>
<feature type="transmembrane region" description="Helical" evidence="13">
    <location>
        <begin position="354"/>
        <end position="374"/>
    </location>
</feature>
<feature type="transmembrane region" description="Helical" evidence="13">
    <location>
        <begin position="199"/>
        <end position="228"/>
    </location>
</feature>
<evidence type="ECO:0000256" key="13">
    <source>
        <dbReference type="SAM" id="Phobius"/>
    </source>
</evidence>
<feature type="transmembrane region" description="Helical" evidence="13">
    <location>
        <begin position="324"/>
        <end position="342"/>
    </location>
</feature>
<feature type="active site" description="Phosphocysteine intermediate; for EIIB activity" evidence="11">
    <location>
        <position position="26"/>
    </location>
</feature>
<dbReference type="InterPro" id="IPR011055">
    <property type="entry name" value="Dup_hybrid_motif"/>
</dbReference>
<dbReference type="Pfam" id="PF00367">
    <property type="entry name" value="PTS_EIIB"/>
    <property type="match status" value="1"/>
</dbReference>
<evidence type="ECO:0000313" key="17">
    <source>
        <dbReference type="EMBL" id="PYY31167.1"/>
    </source>
</evidence>
<dbReference type="InterPro" id="IPR001127">
    <property type="entry name" value="PTS_EIIA_1_perm"/>
</dbReference>
<feature type="transmembrane region" description="Helical" evidence="13">
    <location>
        <begin position="282"/>
        <end position="303"/>
    </location>
</feature>
<dbReference type="Gene3D" id="3.30.1360.60">
    <property type="entry name" value="Glucose permease domain IIB"/>
    <property type="match status" value="1"/>
</dbReference>
<name>A0A2W0CG06_9BACL</name>
<keyword evidence="3" id="KW-1003">Cell membrane</keyword>
<feature type="domain" description="PTS EIIC type-1" evidence="16">
    <location>
        <begin position="105"/>
        <end position="457"/>
    </location>
</feature>
<dbReference type="GO" id="GO:0005886">
    <property type="term" value="C:plasma membrane"/>
    <property type="evidence" value="ECO:0007669"/>
    <property type="project" value="UniProtKB-SubCell"/>
</dbReference>
<protein>
    <submittedName>
        <fullName evidence="17">PTS system beta-glucoside-specific EIIBCA component</fullName>
    </submittedName>
</protein>
<dbReference type="Gene3D" id="2.70.70.10">
    <property type="entry name" value="Glucose Permease (Domain IIA)"/>
    <property type="match status" value="1"/>
</dbReference>
<dbReference type="InterPro" id="IPR018113">
    <property type="entry name" value="PTrfase_EIIB_Cys"/>
</dbReference>
<evidence type="ECO:0000256" key="5">
    <source>
        <dbReference type="ARBA" id="ARBA00022679"/>
    </source>
</evidence>
<dbReference type="PANTHER" id="PTHR30175">
    <property type="entry name" value="PHOSPHOTRANSFERASE SYSTEM TRANSPORT PROTEIN"/>
    <property type="match status" value="1"/>
</dbReference>
<keyword evidence="2" id="KW-0813">Transport</keyword>
<keyword evidence="4" id="KW-0762">Sugar transport</keyword>
<accession>A0A2W0CG06</accession>
<dbReference type="FunFam" id="2.70.70.10:FF:000001">
    <property type="entry name" value="PTS system glucose-specific IIA component"/>
    <property type="match status" value="1"/>
</dbReference>
<dbReference type="Pfam" id="PF00358">
    <property type="entry name" value="PTS_EIIA_1"/>
    <property type="match status" value="1"/>
</dbReference>
<evidence type="ECO:0000256" key="7">
    <source>
        <dbReference type="ARBA" id="ARBA00022692"/>
    </source>
</evidence>
<feature type="transmembrane region" description="Helical" evidence="13">
    <location>
        <begin position="175"/>
        <end position="193"/>
    </location>
</feature>
<dbReference type="GO" id="GO:0016301">
    <property type="term" value="F:kinase activity"/>
    <property type="evidence" value="ECO:0007669"/>
    <property type="project" value="UniProtKB-KW"/>
</dbReference>
<organism evidence="17 18">
    <name type="scientific">Paenibacillus illinoisensis</name>
    <dbReference type="NCBI Taxonomy" id="59845"/>
    <lineage>
        <taxon>Bacteria</taxon>
        <taxon>Bacillati</taxon>
        <taxon>Bacillota</taxon>
        <taxon>Bacilli</taxon>
        <taxon>Bacillales</taxon>
        <taxon>Paenibacillaceae</taxon>
        <taxon>Paenibacillus</taxon>
    </lineage>
</organism>
<dbReference type="CDD" id="cd00212">
    <property type="entry name" value="PTS_IIB_glc"/>
    <property type="match status" value="1"/>
</dbReference>
<dbReference type="FunFam" id="3.30.1360.60:FF:000001">
    <property type="entry name" value="PTS system glucose-specific IIBC component PtsG"/>
    <property type="match status" value="1"/>
</dbReference>
<keyword evidence="10 13" id="KW-0472">Membrane</keyword>
<dbReference type="AlphaFoldDB" id="A0A2W0CG06"/>